<organism evidence="3 4">
    <name type="scientific">Streptomyces pseudovenezuelae</name>
    <dbReference type="NCBI Taxonomy" id="67350"/>
    <lineage>
        <taxon>Bacteria</taxon>
        <taxon>Bacillati</taxon>
        <taxon>Actinomycetota</taxon>
        <taxon>Actinomycetes</taxon>
        <taxon>Kitasatosporales</taxon>
        <taxon>Streptomycetaceae</taxon>
        <taxon>Streptomyces</taxon>
        <taxon>Streptomyces aurantiacus group</taxon>
    </lineage>
</organism>
<accession>A0A124H990</accession>
<dbReference type="AlphaFoldDB" id="A0A124H990"/>
<dbReference type="Pfam" id="PF13628">
    <property type="entry name" value="DUF4142"/>
    <property type="match status" value="1"/>
</dbReference>
<reference evidence="3 4" key="1">
    <citation type="submission" date="2015-10" db="EMBL/GenBank/DDBJ databases">
        <title>Draft genome sequence of Streptomyces pseudovenezuelae DSM 40212, type strain for the species Streptomyces pseudovenezuelae.</title>
        <authorList>
            <person name="Ruckert C."/>
            <person name="Winkler A."/>
            <person name="Kalinowski J."/>
            <person name="Kampfer P."/>
            <person name="Glaeser S."/>
        </authorList>
    </citation>
    <scope>NUCLEOTIDE SEQUENCE [LARGE SCALE GENOMIC DNA]</scope>
    <source>
        <strain evidence="3 4">DSM 40212</strain>
    </source>
</reference>
<name>A0A124H990_9ACTN</name>
<protein>
    <recommendedName>
        <fullName evidence="2">DUF4142 domain-containing protein</fullName>
    </recommendedName>
</protein>
<dbReference type="OrthoDB" id="3674617at2"/>
<feature type="domain" description="DUF4142" evidence="2">
    <location>
        <begin position="26"/>
        <end position="159"/>
    </location>
</feature>
<feature type="region of interest" description="Disordered" evidence="1">
    <location>
        <begin position="173"/>
        <end position="213"/>
    </location>
</feature>
<proteinExistence type="predicted"/>
<dbReference type="Proteomes" id="UP000053039">
    <property type="component" value="Unassembled WGS sequence"/>
</dbReference>
<feature type="compositionally biased region" description="Polar residues" evidence="1">
    <location>
        <begin position="202"/>
        <end position="213"/>
    </location>
</feature>
<dbReference type="RefSeq" id="WP_051832896.1">
    <property type="nucleotide sequence ID" value="NZ_JBEYZI010000002.1"/>
</dbReference>
<gene>
    <name evidence="3" type="ORF">AQI94_32880</name>
</gene>
<sequence length="213" mass="22371">MLGVQKASSAPDRIIAAPKSGKLSEADRDFVVKVRAAGLWEYSVGLMALQKSTTKSIRTAGQQLTAEDASLDAACRSTAGQLGITLPDQPSPQQQGFVSRLNADSPEQFGADMATTVRAVDGQLLMTIASVRSTTKNSLIRALAAEANQTVLDHIRAVEKTGLVDFDQAVFQETSPPSLPAHDLTPPPPAAGQPQVILTPPADSTVSPRSTVD</sequence>
<comment type="caution">
    <text evidence="3">The sequence shown here is derived from an EMBL/GenBank/DDBJ whole genome shotgun (WGS) entry which is preliminary data.</text>
</comment>
<dbReference type="EMBL" id="LMWM01000038">
    <property type="protein sequence ID" value="KUM84186.1"/>
    <property type="molecule type" value="Genomic_DNA"/>
</dbReference>
<evidence type="ECO:0000313" key="3">
    <source>
        <dbReference type="EMBL" id="KUM84186.1"/>
    </source>
</evidence>
<evidence type="ECO:0000256" key="1">
    <source>
        <dbReference type="SAM" id="MobiDB-lite"/>
    </source>
</evidence>
<evidence type="ECO:0000259" key="2">
    <source>
        <dbReference type="Pfam" id="PF13628"/>
    </source>
</evidence>
<dbReference type="InterPro" id="IPR025419">
    <property type="entry name" value="DUF4142"/>
</dbReference>
<evidence type="ECO:0000313" key="4">
    <source>
        <dbReference type="Proteomes" id="UP000053039"/>
    </source>
</evidence>